<dbReference type="RefSeq" id="WP_108655740.1">
    <property type="nucleotide sequence ID" value="NZ_JBANNV010000006.1"/>
</dbReference>
<evidence type="ECO:0000313" key="3">
    <source>
        <dbReference type="Proteomes" id="UP000244682"/>
    </source>
</evidence>
<evidence type="ECO:0000313" key="2">
    <source>
        <dbReference type="EMBL" id="AWC93174.1"/>
    </source>
</evidence>
<organism evidence="2 3">
    <name type="scientific">Morganella morganii</name>
    <name type="common">Proteus morganii</name>
    <dbReference type="NCBI Taxonomy" id="582"/>
    <lineage>
        <taxon>Bacteria</taxon>
        <taxon>Pseudomonadati</taxon>
        <taxon>Pseudomonadota</taxon>
        <taxon>Gammaproteobacteria</taxon>
        <taxon>Enterobacterales</taxon>
        <taxon>Morganellaceae</taxon>
        <taxon>Morganella</taxon>
    </lineage>
</organism>
<accession>A0AAU8ZJI0</accession>
<dbReference type="GO" id="GO:0016758">
    <property type="term" value="F:hexosyltransferase activity"/>
    <property type="evidence" value="ECO:0007669"/>
    <property type="project" value="UniProtKB-ARBA"/>
</dbReference>
<dbReference type="Proteomes" id="UP000244682">
    <property type="component" value="Chromosome"/>
</dbReference>
<dbReference type="SUPFAM" id="SSF53448">
    <property type="entry name" value="Nucleotide-diphospho-sugar transferases"/>
    <property type="match status" value="1"/>
</dbReference>
<evidence type="ECO:0000259" key="1">
    <source>
        <dbReference type="Pfam" id="PF00535"/>
    </source>
</evidence>
<dbReference type="InterPro" id="IPR001173">
    <property type="entry name" value="Glyco_trans_2-like"/>
</dbReference>
<dbReference type="PANTHER" id="PTHR22916">
    <property type="entry name" value="GLYCOSYLTRANSFERASE"/>
    <property type="match status" value="1"/>
</dbReference>
<dbReference type="AlphaFoldDB" id="A0AAU8ZJI0"/>
<protein>
    <submittedName>
        <fullName evidence="2">Glycosyltransferase</fullName>
    </submittedName>
</protein>
<dbReference type="InterPro" id="IPR029044">
    <property type="entry name" value="Nucleotide-diphossugar_trans"/>
</dbReference>
<dbReference type="Pfam" id="PF00535">
    <property type="entry name" value="Glycos_transf_2"/>
    <property type="match status" value="1"/>
</dbReference>
<feature type="domain" description="Glycosyltransferase 2-like" evidence="1">
    <location>
        <begin position="12"/>
        <end position="141"/>
    </location>
</feature>
<dbReference type="CDD" id="cd00761">
    <property type="entry name" value="Glyco_tranf_GTA_type"/>
    <property type="match status" value="1"/>
</dbReference>
<dbReference type="Gene3D" id="3.90.550.10">
    <property type="entry name" value="Spore Coat Polysaccharide Biosynthesis Protein SpsA, Chain A"/>
    <property type="match status" value="1"/>
</dbReference>
<name>A0AAU8ZJI0_MORMO</name>
<gene>
    <name evidence="2" type="ORF">AM380_05740</name>
</gene>
<sequence length="316" mass="36370">MLEYDMSNPVISVMIAVHNAESSILAALESLDNALNENSSPEQVEAIIINDGSTDKSLDIINQYQPRNFIKVVETVNFSNIGKIRHYAYSLSSGEYITALDSDDVLKKGAMAWVLDIIHEHPFDLLLTKLEEYESSKPDLSFVAEPVRVITQKKLKELYLEHKKVKGHLPAKYIRKDILSDNMFPDIFCYEDILISANAFCTAENILMTDAKTYCYYKHENSLSSEKSLSKTLVFLRTILAMESFFIKNNHEKIMFEGLFVKVCSDYLSRNNKSNLPDFAMERFNRINAFGFLFNTRVRVSRKKMFLKIKMSEVFK</sequence>
<dbReference type="PANTHER" id="PTHR22916:SF3">
    <property type="entry name" value="UDP-GLCNAC:BETAGAL BETA-1,3-N-ACETYLGLUCOSAMINYLTRANSFERASE-LIKE PROTEIN 1"/>
    <property type="match status" value="1"/>
</dbReference>
<reference evidence="2 3" key="1">
    <citation type="submission" date="2018-04" db="EMBL/GenBank/DDBJ databases">
        <title>Whole genome sequencing of Morganella morganii AR_0133.</title>
        <authorList>
            <person name="Conlan S."/>
            <person name="Thomas P.J."/>
            <person name="Mullikin J."/>
            <person name="Frank K.M."/>
            <person name="Segre J.A."/>
        </authorList>
    </citation>
    <scope>NUCLEOTIDE SEQUENCE [LARGE SCALE GENOMIC DNA]</scope>
    <source>
        <strain evidence="2 3">AR_0133</strain>
    </source>
</reference>
<dbReference type="EMBL" id="CP028956">
    <property type="protein sequence ID" value="AWC93174.1"/>
    <property type="molecule type" value="Genomic_DNA"/>
</dbReference>
<proteinExistence type="predicted"/>